<reference evidence="2" key="2">
    <citation type="submission" date="2017-06" db="EMBL/GenBank/DDBJ databases">
        <title>WGS assembly of Brachypodium distachyon.</title>
        <authorList>
            <consortium name="The International Brachypodium Initiative"/>
            <person name="Lucas S."/>
            <person name="Harmon-Smith M."/>
            <person name="Lail K."/>
            <person name="Tice H."/>
            <person name="Grimwood J."/>
            <person name="Bruce D."/>
            <person name="Barry K."/>
            <person name="Shu S."/>
            <person name="Lindquist E."/>
            <person name="Wang M."/>
            <person name="Pitluck S."/>
            <person name="Vogel J.P."/>
            <person name="Garvin D.F."/>
            <person name="Mockler T.C."/>
            <person name="Schmutz J."/>
            <person name="Rokhsar D."/>
            <person name="Bevan M.W."/>
        </authorList>
    </citation>
    <scope>NUCLEOTIDE SEQUENCE</scope>
    <source>
        <strain evidence="2">Bd21</strain>
    </source>
</reference>
<organism evidence="2">
    <name type="scientific">Brachypodium distachyon</name>
    <name type="common">Purple false brome</name>
    <name type="synonym">Trachynia distachya</name>
    <dbReference type="NCBI Taxonomy" id="15368"/>
    <lineage>
        <taxon>Eukaryota</taxon>
        <taxon>Viridiplantae</taxon>
        <taxon>Streptophyta</taxon>
        <taxon>Embryophyta</taxon>
        <taxon>Tracheophyta</taxon>
        <taxon>Spermatophyta</taxon>
        <taxon>Magnoliopsida</taxon>
        <taxon>Liliopsida</taxon>
        <taxon>Poales</taxon>
        <taxon>Poaceae</taxon>
        <taxon>BOP clade</taxon>
        <taxon>Pooideae</taxon>
        <taxon>Stipodae</taxon>
        <taxon>Brachypodieae</taxon>
        <taxon>Brachypodium</taxon>
    </lineage>
</organism>
<dbReference type="Gramene" id="PNT70598">
    <property type="protein sequence ID" value="PNT70598"/>
    <property type="gene ID" value="BRADI_2g13986v3"/>
</dbReference>
<feature type="compositionally biased region" description="Basic and acidic residues" evidence="1">
    <location>
        <begin position="118"/>
        <end position="129"/>
    </location>
</feature>
<feature type="region of interest" description="Disordered" evidence="1">
    <location>
        <begin position="68"/>
        <end position="172"/>
    </location>
</feature>
<reference evidence="2 3" key="1">
    <citation type="journal article" date="2010" name="Nature">
        <title>Genome sequencing and analysis of the model grass Brachypodium distachyon.</title>
        <authorList>
            <consortium name="International Brachypodium Initiative"/>
        </authorList>
    </citation>
    <scope>NUCLEOTIDE SEQUENCE [LARGE SCALE GENOMIC DNA]</scope>
    <source>
        <strain evidence="2 3">Bd21</strain>
    </source>
</reference>
<dbReference type="InParanoid" id="A0A2K2D8I9"/>
<name>A0A2K2D8I9_BRADI</name>
<dbReference type="EMBL" id="CM000881">
    <property type="protein sequence ID" value="PNT70598.1"/>
    <property type="molecule type" value="Genomic_DNA"/>
</dbReference>
<dbReference type="EnsemblPlants" id="PNT70598">
    <property type="protein sequence ID" value="PNT70598"/>
    <property type="gene ID" value="BRADI_2g13986v3"/>
</dbReference>
<evidence type="ECO:0000313" key="4">
    <source>
        <dbReference type="Proteomes" id="UP000008810"/>
    </source>
</evidence>
<evidence type="ECO:0000313" key="2">
    <source>
        <dbReference type="EMBL" id="PNT70598.1"/>
    </source>
</evidence>
<evidence type="ECO:0000313" key="3">
    <source>
        <dbReference type="EnsemblPlants" id="PNT70598"/>
    </source>
</evidence>
<protein>
    <submittedName>
        <fullName evidence="2 3">Uncharacterized protein</fullName>
    </submittedName>
</protein>
<sequence length="191" mass="21074">MFVWLAYIDGDDFCPHQTNIVAYIDGDEFCADRRRRGELLEDLASAMLELVPDAVAHLISTGMVKMVAEHQRPPTPAATSERRRRWGRRPRQEEEVTGGHRRRSRGPAATGGAWGRPPEVRRGPARVEEEVTGGLRSPVEEEVSPAASGGEGGARRCRAREQGADTGEGGVEVGEICKKDPKFCRKAQFRP</sequence>
<dbReference type="Proteomes" id="UP000008810">
    <property type="component" value="Chromosome 2"/>
</dbReference>
<keyword evidence="4" id="KW-1185">Reference proteome</keyword>
<accession>A0A2K2D8I9</accession>
<gene>
    <name evidence="2" type="ORF">BRADI_2g13986v3</name>
</gene>
<proteinExistence type="predicted"/>
<evidence type="ECO:0000256" key="1">
    <source>
        <dbReference type="SAM" id="MobiDB-lite"/>
    </source>
</evidence>
<dbReference type="AlphaFoldDB" id="A0A2K2D8I9"/>
<reference evidence="3" key="3">
    <citation type="submission" date="2018-08" db="UniProtKB">
        <authorList>
            <consortium name="EnsemblPlants"/>
        </authorList>
    </citation>
    <scope>IDENTIFICATION</scope>
    <source>
        <strain evidence="3">cv. Bd21</strain>
    </source>
</reference>